<sequence>MFISEIVHTEDSFLLELYYKFNFATEPPEEFKLKDENDQELAAEAQAFKEHLTKKKRNYK</sequence>
<name>A0ABX3Z1T9_9STAP</name>
<proteinExistence type="predicted"/>
<keyword evidence="2" id="KW-1185">Reference proteome</keyword>
<dbReference type="EMBL" id="NEFX01000054">
    <property type="protein sequence ID" value="OTW29946.1"/>
    <property type="molecule type" value="Genomic_DNA"/>
</dbReference>
<accession>A0ABX3Z1T9</accession>
<dbReference type="Proteomes" id="UP000195208">
    <property type="component" value="Unassembled WGS sequence"/>
</dbReference>
<protein>
    <submittedName>
        <fullName evidence="1">Uncharacterized protein</fullName>
    </submittedName>
</protein>
<gene>
    <name evidence="1" type="ORF">B9M88_12565</name>
</gene>
<evidence type="ECO:0000313" key="2">
    <source>
        <dbReference type="Proteomes" id="UP000195208"/>
    </source>
</evidence>
<reference evidence="1 2" key="1">
    <citation type="submission" date="2017-04" db="EMBL/GenBank/DDBJ databases">
        <title>Staphylococcus agnetis, a potential pathogen in the broiler production.</title>
        <authorList>
            <person name="Poulsen L."/>
        </authorList>
    </citation>
    <scope>NUCLEOTIDE SEQUENCE [LARGE SCALE GENOMIC DNA]</scope>
    <source>
        <strain evidence="1 2">723_310714_2_2_spleen</strain>
    </source>
</reference>
<comment type="caution">
    <text evidence="1">The sequence shown here is derived from an EMBL/GenBank/DDBJ whole genome shotgun (WGS) entry which is preliminary data.</text>
</comment>
<organism evidence="1 2">
    <name type="scientific">Staphylococcus agnetis</name>
    <dbReference type="NCBI Taxonomy" id="985762"/>
    <lineage>
        <taxon>Bacteria</taxon>
        <taxon>Bacillati</taxon>
        <taxon>Bacillota</taxon>
        <taxon>Bacilli</taxon>
        <taxon>Bacillales</taxon>
        <taxon>Staphylococcaceae</taxon>
        <taxon>Staphylococcus</taxon>
    </lineage>
</organism>
<evidence type="ECO:0000313" key="1">
    <source>
        <dbReference type="EMBL" id="OTW29946.1"/>
    </source>
</evidence>